<dbReference type="GO" id="GO:0015074">
    <property type="term" value="P:DNA integration"/>
    <property type="evidence" value="ECO:0007669"/>
    <property type="project" value="InterPro"/>
</dbReference>
<dbReference type="SUPFAM" id="SSF56672">
    <property type="entry name" value="DNA/RNA polymerases"/>
    <property type="match status" value="1"/>
</dbReference>
<dbReference type="FunFam" id="3.30.70.270:FF:000020">
    <property type="entry name" value="Transposon Tf2-6 polyprotein-like Protein"/>
    <property type="match status" value="1"/>
</dbReference>
<evidence type="ECO:0000256" key="9">
    <source>
        <dbReference type="ARBA" id="ARBA00022918"/>
    </source>
</evidence>
<dbReference type="GO" id="GO:0003676">
    <property type="term" value="F:nucleic acid binding"/>
    <property type="evidence" value="ECO:0007669"/>
    <property type="project" value="InterPro"/>
</dbReference>
<dbReference type="InterPro" id="IPR000477">
    <property type="entry name" value="RT_dom"/>
</dbReference>
<dbReference type="EMBL" id="JANPWB010000006">
    <property type="protein sequence ID" value="KAJ1179138.1"/>
    <property type="molecule type" value="Genomic_DNA"/>
</dbReference>
<dbReference type="PANTHER" id="PTHR37984">
    <property type="entry name" value="PROTEIN CBG26694"/>
    <property type="match status" value="1"/>
</dbReference>
<evidence type="ECO:0000256" key="10">
    <source>
        <dbReference type="ARBA" id="ARBA00039658"/>
    </source>
</evidence>
<keyword evidence="8" id="KW-0378">Hydrolase</keyword>
<evidence type="ECO:0000313" key="15">
    <source>
        <dbReference type="Proteomes" id="UP001066276"/>
    </source>
</evidence>
<evidence type="ECO:0000256" key="5">
    <source>
        <dbReference type="ARBA" id="ARBA00022695"/>
    </source>
</evidence>
<dbReference type="Gene3D" id="1.10.340.70">
    <property type="match status" value="1"/>
</dbReference>
<keyword evidence="7" id="KW-0255">Endonuclease</keyword>
<dbReference type="FunFam" id="3.10.20.370:FF:000001">
    <property type="entry name" value="Retrovirus-related Pol polyprotein from transposon 17.6-like protein"/>
    <property type="match status" value="1"/>
</dbReference>
<evidence type="ECO:0000256" key="7">
    <source>
        <dbReference type="ARBA" id="ARBA00022759"/>
    </source>
</evidence>
<dbReference type="InterPro" id="IPR043502">
    <property type="entry name" value="DNA/RNA_pol_sf"/>
</dbReference>
<dbReference type="InterPro" id="IPR036397">
    <property type="entry name" value="RNaseH_sf"/>
</dbReference>
<dbReference type="InterPro" id="IPR021109">
    <property type="entry name" value="Peptidase_aspartic_dom_sf"/>
</dbReference>
<dbReference type="Pfam" id="PF13975">
    <property type="entry name" value="gag-asp_proteas"/>
    <property type="match status" value="1"/>
</dbReference>
<feature type="compositionally biased region" description="Polar residues" evidence="11">
    <location>
        <begin position="1797"/>
        <end position="1807"/>
    </location>
</feature>
<evidence type="ECO:0000259" key="13">
    <source>
        <dbReference type="PROSITE" id="PS50994"/>
    </source>
</evidence>
<feature type="compositionally biased region" description="Basic and acidic residues" evidence="11">
    <location>
        <begin position="311"/>
        <end position="325"/>
    </location>
</feature>
<dbReference type="SUPFAM" id="SSF47353">
    <property type="entry name" value="Retrovirus capsid dimerization domain-like"/>
    <property type="match status" value="1"/>
</dbReference>
<keyword evidence="6" id="KW-0540">Nuclease</keyword>
<dbReference type="Gene3D" id="3.30.70.270">
    <property type="match status" value="2"/>
</dbReference>
<dbReference type="Pfam" id="PF17921">
    <property type="entry name" value="Integrase_H2C2"/>
    <property type="match status" value="1"/>
</dbReference>
<keyword evidence="4" id="KW-0808">Transferase</keyword>
<dbReference type="EC" id="3.1.26.4" evidence="2"/>
<dbReference type="GO" id="GO:0004523">
    <property type="term" value="F:RNA-DNA hybrid ribonuclease activity"/>
    <property type="evidence" value="ECO:0007669"/>
    <property type="project" value="UniProtKB-EC"/>
</dbReference>
<accession>A0AAV7TTY2</accession>
<dbReference type="Pfam" id="PF00078">
    <property type="entry name" value="RVT_1"/>
    <property type="match status" value="1"/>
</dbReference>
<feature type="domain" description="Reverse transcriptase" evidence="12">
    <location>
        <begin position="1144"/>
        <end position="1327"/>
    </location>
</feature>
<feature type="compositionally biased region" description="Basic and acidic residues" evidence="11">
    <location>
        <begin position="1718"/>
        <end position="1735"/>
    </location>
</feature>
<evidence type="ECO:0000313" key="14">
    <source>
        <dbReference type="EMBL" id="KAJ1179138.1"/>
    </source>
</evidence>
<dbReference type="PROSITE" id="PS50878">
    <property type="entry name" value="RT_POL"/>
    <property type="match status" value="1"/>
</dbReference>
<comment type="caution">
    <text evidence="14">The sequence shown here is derived from an EMBL/GenBank/DDBJ whole genome shotgun (WGS) entry which is preliminary data.</text>
</comment>
<dbReference type="FunFam" id="3.30.420.10:FF:000032">
    <property type="entry name" value="Retrovirus-related Pol polyprotein from transposon 297-like Protein"/>
    <property type="match status" value="1"/>
</dbReference>
<evidence type="ECO:0000256" key="4">
    <source>
        <dbReference type="ARBA" id="ARBA00022679"/>
    </source>
</evidence>
<feature type="compositionally biased region" description="Acidic residues" evidence="11">
    <location>
        <begin position="1787"/>
        <end position="1796"/>
    </location>
</feature>
<dbReference type="PANTHER" id="PTHR37984:SF5">
    <property type="entry name" value="PROTEIN NYNRIN-LIKE"/>
    <property type="match status" value="1"/>
</dbReference>
<dbReference type="InterPro" id="IPR043128">
    <property type="entry name" value="Rev_trsase/Diguanyl_cyclase"/>
</dbReference>
<dbReference type="GO" id="GO:0003964">
    <property type="term" value="F:RNA-directed DNA polymerase activity"/>
    <property type="evidence" value="ECO:0007669"/>
    <property type="project" value="UniProtKB-KW"/>
</dbReference>
<keyword evidence="9" id="KW-0695">RNA-directed DNA polymerase</keyword>
<evidence type="ECO:0000256" key="3">
    <source>
        <dbReference type="ARBA" id="ARBA00012493"/>
    </source>
</evidence>
<dbReference type="Pfam" id="PF00665">
    <property type="entry name" value="rve"/>
    <property type="match status" value="1"/>
</dbReference>
<dbReference type="EC" id="2.7.7.49" evidence="3"/>
<dbReference type="InterPro" id="IPR001584">
    <property type="entry name" value="Integrase_cat-core"/>
</dbReference>
<evidence type="ECO:0000256" key="2">
    <source>
        <dbReference type="ARBA" id="ARBA00012180"/>
    </source>
</evidence>
<feature type="compositionally biased region" description="Polar residues" evidence="11">
    <location>
        <begin position="1665"/>
        <end position="1677"/>
    </location>
</feature>
<proteinExistence type="inferred from homology"/>
<dbReference type="Gene3D" id="2.40.70.10">
    <property type="entry name" value="Acid Proteases"/>
    <property type="match status" value="1"/>
</dbReference>
<dbReference type="Pfam" id="PF17917">
    <property type="entry name" value="RT_RNaseH"/>
    <property type="match status" value="1"/>
</dbReference>
<protein>
    <recommendedName>
        <fullName evidence="10">Gypsy retrotransposon integrase-like protein 1</fullName>
        <ecNumber evidence="3">2.7.7.49</ecNumber>
        <ecNumber evidence="2">3.1.26.4</ecNumber>
    </recommendedName>
</protein>
<name>A0AAV7TTY2_PLEWA</name>
<sequence>MQSLTAEERREEREFQLQMAKLKIEAQQEERRAEREAKQAEAERAAKQIEAERTAKQIQAEAERAAKQAEAERAAKQVEAERALAEKKLLLAHELSLKELEIKARQSESSNNGGSIQTGPAGEKKVRIPKNVVPSFVVGDDIDKWLAAYEVALRAHEVPEGQWGVAMWGYVPPLGRDTLLTLDPPDQNTYPLQKATLLAKFGLTPEGYRQRFRDSTKQTTQTWVDFFDFSSKALNGWVRGNKVADYKGLYDLILREHMLNVTYTDLRQHLVDSKLTDPRKLAEEADLWVSTRVSKKVPGGDSHKGGQGSQQKKEGGDKLTDKELSKGPQKNSQGGGGNPSFSKFGKKPGTFDKSGKSSPKCMECYQYGHYKGDPQCPKRAPSTTGQAPGLTSVALGGEMDPTSFGEQVEISLVSLGEGEMVPKAHMPRNTSKYRQWVTIDGQRVEALRDTGASMTTIKSQLVSAEQIIPNTFHQVRVADNRESHLPVALVPFEWGRVSGTLKVAVSPAMPVDCLLGNDLEHTAWKEVELRSHLEMLGLPEWVCMTTRSMADREGSQGHLEPGTMAQRAARRRDQGCGKPAPAVPTVADGAPEEEASEPTGEDIAALGDLPELAGWQVEGGPTREEFCKAQKECPTLEGLRKQASNQAAGDASGDHHLYWENDLLYSEPKVPGFGAARVLVVPQCYRTFLLGLAHDIPLAGHLGQGKTFNRLVTHFYWPKMRTHSDKFCRSCPTCQASGKAGKRVKTPLIPLPVVGTPFERVGIDIVGPLDPKTALGNRFILVLVDHATRYPEAIPLRTVTAPVVARTLMGIFTRVGFPKEIVSDRGTNFMSAYMKSLWDACGVTYKFTTPYHPQTNGLVERFNKTLKGMIGGLPEAMRRKWDVLLPCLLFAYREVPQRGVGFSPFELLYGYPVRGPLSIVQEGLEKAPKTPPQDVVSYMLALRNQMTRFWKEAQDNLEASQEVMKQWYDQKATLVEFQPGDKVWVMEPVEPRALQDRWSGPFEIKERKGEATYLVDLKTPRNPLRVLHVNRLKAHFERSEINMLLVTDEGTEEESEPLPDLLSAQEGDGSVSGVILSDSLTLNQKGDCYELLEQFSPLFSLTPGLTHLCVHDIDTGDSLPVKNKIYRLSDKVKASIKEEVSKMLTLGVIEKSSSPWASPVVLVPKATAPGAKPELRFCVDYRGLNSVTRTDAHPIPRADELVDRLGAAKFLSTFDLTSGYWQIGLTEGAKERSAFSTPDGHYQFRVMPFGLKNAPATFQRLVNGVLAGKDAFCAAYLDDIAVYSSSWEEHLLHLKEVLQALQQAGLTIKASKCQIGQGSVVYLGHLVGGGKVQPLQAKIETIKAWQPPRTQTEVRAFLGLTGYYRRFVKGYGTIVTPLTELTSKKQPKLVNWTEACQKAFDALKEAMCTAPVLMAPDYSQEFIVQTDASEHGIGAVLAQLNEEGRDQPVVFISRRLLPREQRWSAIEREAFAVVWALKKLRPYLFGTHFRVQTDHRPLRWLMQMRGENPKLLRWSISLQGMDFTVEHRPGVDHANADGLSRYFRLSDESSQEGLDRACLLFLEVSGPKRLLPFTWTLRAPKISTHRLFRGEKNAAHRRLTTRRPRDDRDFDAQPRKDKAARLSRRNRRDAYRERGTLTHGLARTTPPDFQGEINAMPAVRPNFRRTASQGQRRPTSKGNRRDAYREIETSTRSPAERRAAGKQAGESTHRPGTSGNPRDPRKETVCAPENDARLPRVEKKDASLCVLRRNRRTHPFSTHLSTRGPLRRFSTRNQLLCWGWAEPEGSDREEPEEDVQESSTLKIPVSS</sequence>
<organism evidence="14 15">
    <name type="scientific">Pleurodeles waltl</name>
    <name type="common">Iberian ribbed newt</name>
    <dbReference type="NCBI Taxonomy" id="8319"/>
    <lineage>
        <taxon>Eukaryota</taxon>
        <taxon>Metazoa</taxon>
        <taxon>Chordata</taxon>
        <taxon>Craniata</taxon>
        <taxon>Vertebrata</taxon>
        <taxon>Euteleostomi</taxon>
        <taxon>Amphibia</taxon>
        <taxon>Batrachia</taxon>
        <taxon>Caudata</taxon>
        <taxon>Salamandroidea</taxon>
        <taxon>Salamandridae</taxon>
        <taxon>Pleurodelinae</taxon>
        <taxon>Pleurodeles</taxon>
    </lineage>
</organism>
<feature type="region of interest" description="Disordered" evidence="11">
    <location>
        <begin position="28"/>
        <end position="70"/>
    </location>
</feature>
<reference evidence="14" key="1">
    <citation type="journal article" date="2022" name="bioRxiv">
        <title>Sequencing and chromosome-scale assembly of the giantPleurodeles waltlgenome.</title>
        <authorList>
            <person name="Brown T."/>
            <person name="Elewa A."/>
            <person name="Iarovenko S."/>
            <person name="Subramanian E."/>
            <person name="Araus A.J."/>
            <person name="Petzold A."/>
            <person name="Susuki M."/>
            <person name="Suzuki K.-i.T."/>
            <person name="Hayashi T."/>
            <person name="Toyoda A."/>
            <person name="Oliveira C."/>
            <person name="Osipova E."/>
            <person name="Leigh N.D."/>
            <person name="Simon A."/>
            <person name="Yun M.H."/>
        </authorList>
    </citation>
    <scope>NUCLEOTIDE SEQUENCE</scope>
    <source>
        <strain evidence="14">20211129_DDA</strain>
        <tissue evidence="14">Liver</tissue>
    </source>
</reference>
<dbReference type="InterPro" id="IPR050951">
    <property type="entry name" value="Retrovirus_Pol_polyprotein"/>
</dbReference>
<keyword evidence="15" id="KW-1185">Reference proteome</keyword>
<dbReference type="CDD" id="cd06503">
    <property type="entry name" value="ATP-synt_Fo_b"/>
    <property type="match status" value="1"/>
</dbReference>
<dbReference type="FunFam" id="1.10.340.70:FF:000001">
    <property type="entry name" value="Retrovirus-related Pol polyprotein from transposon gypsy-like Protein"/>
    <property type="match status" value="1"/>
</dbReference>
<evidence type="ECO:0000259" key="12">
    <source>
        <dbReference type="PROSITE" id="PS50878"/>
    </source>
</evidence>
<dbReference type="SUPFAM" id="SSF50630">
    <property type="entry name" value="Acid proteases"/>
    <property type="match status" value="1"/>
</dbReference>
<evidence type="ECO:0000256" key="11">
    <source>
        <dbReference type="SAM" id="MobiDB-lite"/>
    </source>
</evidence>
<feature type="compositionally biased region" description="Acidic residues" evidence="11">
    <location>
        <begin position="590"/>
        <end position="600"/>
    </location>
</feature>
<feature type="region of interest" description="Disordered" evidence="11">
    <location>
        <begin position="1588"/>
        <end position="1735"/>
    </location>
</feature>
<gene>
    <name evidence="14" type="ORF">NDU88_004374</name>
</gene>
<dbReference type="Gene3D" id="3.30.420.10">
    <property type="entry name" value="Ribonuclease H-like superfamily/Ribonuclease H"/>
    <property type="match status" value="1"/>
</dbReference>
<feature type="compositionally biased region" description="Basic and acidic residues" evidence="11">
    <location>
        <begin position="1679"/>
        <end position="1699"/>
    </location>
</feature>
<dbReference type="SUPFAM" id="SSF53098">
    <property type="entry name" value="Ribonuclease H-like"/>
    <property type="match status" value="1"/>
</dbReference>
<feature type="region of interest" description="Disordered" evidence="11">
    <location>
        <begin position="1782"/>
        <end position="1807"/>
    </location>
</feature>
<dbReference type="CDD" id="cd09274">
    <property type="entry name" value="RNase_HI_RT_Ty3"/>
    <property type="match status" value="1"/>
</dbReference>
<dbReference type="InterPro" id="IPR041588">
    <property type="entry name" value="Integrase_H2C2"/>
</dbReference>
<dbReference type="CDD" id="cd00303">
    <property type="entry name" value="retropepsin_like"/>
    <property type="match status" value="1"/>
</dbReference>
<dbReference type="Gene3D" id="3.10.10.10">
    <property type="entry name" value="HIV Type 1 Reverse Transcriptase, subunit A, domain 1"/>
    <property type="match status" value="1"/>
</dbReference>
<comment type="similarity">
    <text evidence="1">Belongs to the beta type-B retroviral polymerase family. HERV class-II K(HML-2) pol subfamily.</text>
</comment>
<feature type="domain" description="Integrase catalytic" evidence="13">
    <location>
        <begin position="753"/>
        <end position="912"/>
    </location>
</feature>
<evidence type="ECO:0000256" key="6">
    <source>
        <dbReference type="ARBA" id="ARBA00022722"/>
    </source>
</evidence>
<feature type="compositionally biased region" description="Basic and acidic residues" evidence="11">
    <location>
        <begin position="1603"/>
        <end position="1620"/>
    </location>
</feature>
<dbReference type="InterPro" id="IPR041373">
    <property type="entry name" value="RT_RNaseH"/>
</dbReference>
<dbReference type="Proteomes" id="UP001066276">
    <property type="component" value="Chromosome 3_2"/>
</dbReference>
<evidence type="ECO:0000256" key="8">
    <source>
        <dbReference type="ARBA" id="ARBA00022801"/>
    </source>
</evidence>
<evidence type="ECO:0000256" key="1">
    <source>
        <dbReference type="ARBA" id="ARBA00010879"/>
    </source>
</evidence>
<feature type="region of interest" description="Disordered" evidence="11">
    <location>
        <begin position="293"/>
        <end position="358"/>
    </location>
</feature>
<dbReference type="CDD" id="cd01647">
    <property type="entry name" value="RT_LTR"/>
    <property type="match status" value="1"/>
</dbReference>
<keyword evidence="5" id="KW-0548">Nucleotidyltransferase</keyword>
<dbReference type="PROSITE" id="PS50994">
    <property type="entry name" value="INTEGRASE"/>
    <property type="match status" value="1"/>
</dbReference>
<feature type="region of interest" description="Disordered" evidence="11">
    <location>
        <begin position="551"/>
        <end position="600"/>
    </location>
</feature>
<dbReference type="InterPro" id="IPR012337">
    <property type="entry name" value="RNaseH-like_sf"/>
</dbReference>